<dbReference type="Proteomes" id="UP000759103">
    <property type="component" value="Unassembled WGS sequence"/>
</dbReference>
<dbReference type="PANTHER" id="PTHR12526">
    <property type="entry name" value="GLYCOSYLTRANSFERASE"/>
    <property type="match status" value="1"/>
</dbReference>
<dbReference type="RefSeq" id="WP_219747351.1">
    <property type="nucleotide sequence ID" value="NZ_JAHXZN010000001.1"/>
</dbReference>
<name>A0ABS7BJU0_9SPHN</name>
<dbReference type="SUPFAM" id="SSF53756">
    <property type="entry name" value="UDP-Glycosyltransferase/glycogen phosphorylase"/>
    <property type="match status" value="1"/>
</dbReference>
<feature type="domain" description="Glycosyltransferase subfamily 4-like N-terminal" evidence="1">
    <location>
        <begin position="19"/>
        <end position="176"/>
    </location>
</feature>
<evidence type="ECO:0000313" key="3">
    <source>
        <dbReference type="Proteomes" id="UP000759103"/>
    </source>
</evidence>
<dbReference type="Pfam" id="PF13579">
    <property type="entry name" value="Glyco_trans_4_4"/>
    <property type="match status" value="1"/>
</dbReference>
<dbReference type="Pfam" id="PF13692">
    <property type="entry name" value="Glyco_trans_1_4"/>
    <property type="match status" value="1"/>
</dbReference>
<sequence length="390" mass="41897">MRVVVVASLAYSLVNFRGQLLADMVAAGHEVIACAPDDDAPVRARLAEMGVALRRVPMARVGLNPLVDLGTLRSLVALLRAERPDVVLAYTQKPIIYAGLAARLTSTRFYAMVSGLGHVYGEDASPRMRLLRRGVSLLYRAAVREARAVFVFNRDDRAEMLRHAIIAPDARVIQVPGSGVDVTRFAATPPPPGPVFLMIARLLRAKGVDDYAEAARAVRARYPGARFRLLGPTDPGPDGVTAGEIARWADEGVIDYLGETCDVRPFIAGASVFVLPSWYREGLPRTILEAMASGRAVITTDRPGCRDPIDQGANGLVVPARDPAALAAAMERFCADPTLAARMGAVARRVATERYAVQRVNRLLLDTMDLSATRSDTASVAGPSFEEAAA</sequence>
<dbReference type="CDD" id="cd03808">
    <property type="entry name" value="GT4_CapM-like"/>
    <property type="match status" value="1"/>
</dbReference>
<organism evidence="2 3">
    <name type="scientific">Sphingomonas citri</name>
    <dbReference type="NCBI Taxonomy" id="2862499"/>
    <lineage>
        <taxon>Bacteria</taxon>
        <taxon>Pseudomonadati</taxon>
        <taxon>Pseudomonadota</taxon>
        <taxon>Alphaproteobacteria</taxon>
        <taxon>Sphingomonadales</taxon>
        <taxon>Sphingomonadaceae</taxon>
        <taxon>Sphingomonas</taxon>
    </lineage>
</organism>
<evidence type="ECO:0000313" key="2">
    <source>
        <dbReference type="EMBL" id="MBW6529891.1"/>
    </source>
</evidence>
<protein>
    <submittedName>
        <fullName evidence="2">Glycosyltransferase family 4 protein</fullName>
    </submittedName>
</protein>
<dbReference type="InterPro" id="IPR028098">
    <property type="entry name" value="Glyco_trans_4-like_N"/>
</dbReference>
<keyword evidence="3" id="KW-1185">Reference proteome</keyword>
<dbReference type="Gene3D" id="3.40.50.2000">
    <property type="entry name" value="Glycogen Phosphorylase B"/>
    <property type="match status" value="2"/>
</dbReference>
<evidence type="ECO:0000259" key="1">
    <source>
        <dbReference type="Pfam" id="PF13579"/>
    </source>
</evidence>
<accession>A0ABS7BJU0</accession>
<comment type="caution">
    <text evidence="2">The sequence shown here is derived from an EMBL/GenBank/DDBJ whole genome shotgun (WGS) entry which is preliminary data.</text>
</comment>
<proteinExistence type="predicted"/>
<dbReference type="EMBL" id="JAHXZN010000001">
    <property type="protein sequence ID" value="MBW6529891.1"/>
    <property type="molecule type" value="Genomic_DNA"/>
</dbReference>
<gene>
    <name evidence="2" type="ORF">KZ820_04020</name>
</gene>
<dbReference type="PANTHER" id="PTHR12526:SF638">
    <property type="entry name" value="SPORE COAT PROTEIN SA"/>
    <property type="match status" value="1"/>
</dbReference>
<reference evidence="2 3" key="1">
    <citation type="submission" date="2021-07" db="EMBL/GenBank/DDBJ databases">
        <title>Sphingomonas sp.</title>
        <authorList>
            <person name="Feng G."/>
            <person name="Li J."/>
            <person name="Pan M."/>
        </authorList>
    </citation>
    <scope>NUCLEOTIDE SEQUENCE [LARGE SCALE GENOMIC DNA]</scope>
    <source>
        <strain evidence="2 3">RRHST34</strain>
    </source>
</reference>